<organism evidence="3 4">
    <name type="scientific">Sphingomonas echinoides</name>
    <dbReference type="NCBI Taxonomy" id="59803"/>
    <lineage>
        <taxon>Bacteria</taxon>
        <taxon>Pseudomonadati</taxon>
        <taxon>Pseudomonadota</taxon>
        <taxon>Alphaproteobacteria</taxon>
        <taxon>Sphingomonadales</taxon>
        <taxon>Sphingomonadaceae</taxon>
        <taxon>Sphingomonas</taxon>
    </lineage>
</organism>
<sequence length="101" mass="10874">MTSRNPLVRTGLFSSGVVLVILSPIVGAIPGPGGIFVFAAGLALVLQNSHSAKKHFVTAKRRWPKLGHYADMGLRRQSAARRRARDKAARGVERSAAQDAR</sequence>
<keyword evidence="2" id="KW-0812">Transmembrane</keyword>
<name>A0ABU4PNC4_9SPHN</name>
<gene>
    <name evidence="3" type="ORF">SIL82_15225</name>
</gene>
<dbReference type="Proteomes" id="UP001279660">
    <property type="component" value="Unassembled WGS sequence"/>
</dbReference>
<comment type="caution">
    <text evidence="3">The sequence shown here is derived from an EMBL/GenBank/DDBJ whole genome shotgun (WGS) entry which is preliminary data.</text>
</comment>
<proteinExistence type="predicted"/>
<keyword evidence="2" id="KW-1133">Transmembrane helix</keyword>
<dbReference type="RefSeq" id="WP_010407693.1">
    <property type="nucleotide sequence ID" value="NZ_JAWXXV010000001.1"/>
</dbReference>
<feature type="region of interest" description="Disordered" evidence="1">
    <location>
        <begin position="77"/>
        <end position="101"/>
    </location>
</feature>
<evidence type="ECO:0000256" key="2">
    <source>
        <dbReference type="SAM" id="Phobius"/>
    </source>
</evidence>
<evidence type="ECO:0000313" key="3">
    <source>
        <dbReference type="EMBL" id="MDX5985606.1"/>
    </source>
</evidence>
<evidence type="ECO:0000256" key="1">
    <source>
        <dbReference type="SAM" id="MobiDB-lite"/>
    </source>
</evidence>
<evidence type="ECO:0008006" key="5">
    <source>
        <dbReference type="Google" id="ProtNLM"/>
    </source>
</evidence>
<protein>
    <recommendedName>
        <fullName evidence="5">Transmembrane protein (PGPGW)</fullName>
    </recommendedName>
</protein>
<keyword evidence="4" id="KW-1185">Reference proteome</keyword>
<accession>A0ABU4PNC4</accession>
<keyword evidence="2" id="KW-0472">Membrane</keyword>
<evidence type="ECO:0000313" key="4">
    <source>
        <dbReference type="Proteomes" id="UP001279660"/>
    </source>
</evidence>
<feature type="transmembrane region" description="Helical" evidence="2">
    <location>
        <begin position="12"/>
        <end position="45"/>
    </location>
</feature>
<reference evidence="3 4" key="1">
    <citation type="submission" date="2023-11" db="EMBL/GenBank/DDBJ databases">
        <title>MicrobeMod: A computational toolkit for identifying prokaryotic methylation and restriction-modification with nanopore sequencing.</title>
        <authorList>
            <person name="Crits-Christoph A."/>
            <person name="Kang S.C."/>
            <person name="Lee H."/>
            <person name="Ostrov N."/>
        </authorList>
    </citation>
    <scope>NUCLEOTIDE SEQUENCE [LARGE SCALE GENOMIC DNA]</scope>
    <source>
        <strain evidence="3 4">ATCC 14820</strain>
    </source>
</reference>
<dbReference type="EMBL" id="JAWXXV010000001">
    <property type="protein sequence ID" value="MDX5985606.1"/>
    <property type="molecule type" value="Genomic_DNA"/>
</dbReference>